<dbReference type="PROSITE" id="PS51219">
    <property type="entry name" value="DPCK"/>
    <property type="match status" value="1"/>
</dbReference>
<dbReference type="HAMAP" id="MF_00376">
    <property type="entry name" value="Dephospho_CoA_kinase"/>
    <property type="match status" value="1"/>
</dbReference>
<evidence type="ECO:0000256" key="5">
    <source>
        <dbReference type="HAMAP-Rule" id="MF_00376"/>
    </source>
</evidence>
<keyword evidence="5 7" id="KW-0418">Kinase</keyword>
<dbReference type="PANTHER" id="PTHR10695:SF46">
    <property type="entry name" value="BIFUNCTIONAL COENZYME A SYNTHASE-RELATED"/>
    <property type="match status" value="1"/>
</dbReference>
<dbReference type="PANTHER" id="PTHR10695">
    <property type="entry name" value="DEPHOSPHO-COA KINASE-RELATED"/>
    <property type="match status" value="1"/>
</dbReference>
<dbReference type="SUPFAM" id="SSF52540">
    <property type="entry name" value="P-loop containing nucleoside triphosphate hydrolases"/>
    <property type="match status" value="1"/>
</dbReference>
<feature type="binding site" evidence="5">
    <location>
        <begin position="11"/>
        <end position="16"/>
    </location>
    <ligand>
        <name>ATP</name>
        <dbReference type="ChEBI" id="CHEBI:30616"/>
    </ligand>
</feature>
<evidence type="ECO:0000256" key="6">
    <source>
        <dbReference type="NCBIfam" id="TIGR00152"/>
    </source>
</evidence>
<proteinExistence type="inferred from homology"/>
<evidence type="ECO:0000256" key="3">
    <source>
        <dbReference type="ARBA" id="ARBA00022840"/>
    </source>
</evidence>
<dbReference type="RefSeq" id="WP_263335763.1">
    <property type="nucleotide sequence ID" value="NZ_JAGSYH010000003.1"/>
</dbReference>
<dbReference type="GO" id="GO:0004140">
    <property type="term" value="F:dephospho-CoA kinase activity"/>
    <property type="evidence" value="ECO:0007669"/>
    <property type="project" value="UniProtKB-EC"/>
</dbReference>
<name>A0ABW1EGI0_9BACT</name>
<reference evidence="8" key="1">
    <citation type="journal article" date="2019" name="Int. J. Syst. Evol. Microbiol.">
        <title>The Global Catalogue of Microorganisms (GCM) 10K type strain sequencing project: providing services to taxonomists for standard genome sequencing and annotation.</title>
        <authorList>
            <consortium name="The Broad Institute Genomics Platform"/>
            <consortium name="The Broad Institute Genome Sequencing Center for Infectious Disease"/>
            <person name="Wu L."/>
            <person name="Ma J."/>
        </authorList>
    </citation>
    <scope>NUCLEOTIDE SEQUENCE [LARGE SCALE GENOMIC DNA]</scope>
    <source>
        <strain evidence="8">JCM 4087</strain>
    </source>
</reference>
<dbReference type="CDD" id="cd02022">
    <property type="entry name" value="DPCK"/>
    <property type="match status" value="1"/>
</dbReference>
<keyword evidence="3 5" id="KW-0067">ATP-binding</keyword>
<dbReference type="EMBL" id="JBHSPH010000002">
    <property type="protein sequence ID" value="MFC5862463.1"/>
    <property type="molecule type" value="Genomic_DNA"/>
</dbReference>
<keyword evidence="2 5" id="KW-0547">Nucleotide-binding</keyword>
<dbReference type="EC" id="2.7.1.24" evidence="5 6"/>
<comment type="catalytic activity">
    <reaction evidence="5">
        <text>3'-dephospho-CoA + ATP = ADP + CoA + H(+)</text>
        <dbReference type="Rhea" id="RHEA:18245"/>
        <dbReference type="ChEBI" id="CHEBI:15378"/>
        <dbReference type="ChEBI" id="CHEBI:30616"/>
        <dbReference type="ChEBI" id="CHEBI:57287"/>
        <dbReference type="ChEBI" id="CHEBI:57328"/>
        <dbReference type="ChEBI" id="CHEBI:456216"/>
        <dbReference type="EC" id="2.7.1.24"/>
    </reaction>
</comment>
<dbReference type="InterPro" id="IPR001977">
    <property type="entry name" value="Depp_CoAkinase"/>
</dbReference>
<comment type="caution">
    <text evidence="7">The sequence shown here is derived from an EMBL/GenBank/DDBJ whole genome shotgun (WGS) entry which is preliminary data.</text>
</comment>
<dbReference type="Gene3D" id="3.40.50.300">
    <property type="entry name" value="P-loop containing nucleotide triphosphate hydrolases"/>
    <property type="match status" value="1"/>
</dbReference>
<accession>A0ABW1EGI0</accession>
<dbReference type="NCBIfam" id="TIGR00152">
    <property type="entry name" value="dephospho-CoA kinase"/>
    <property type="match status" value="1"/>
</dbReference>
<comment type="pathway">
    <text evidence="5">Cofactor biosynthesis; coenzyme A biosynthesis; CoA from (R)-pantothenate: step 5/5.</text>
</comment>
<organism evidence="7 8">
    <name type="scientific">Acidicapsa dinghuensis</name>
    <dbReference type="NCBI Taxonomy" id="2218256"/>
    <lineage>
        <taxon>Bacteria</taxon>
        <taxon>Pseudomonadati</taxon>
        <taxon>Acidobacteriota</taxon>
        <taxon>Terriglobia</taxon>
        <taxon>Terriglobales</taxon>
        <taxon>Acidobacteriaceae</taxon>
        <taxon>Acidicapsa</taxon>
    </lineage>
</organism>
<comment type="similarity">
    <text evidence="1 5">Belongs to the CoaE family.</text>
</comment>
<evidence type="ECO:0000256" key="1">
    <source>
        <dbReference type="ARBA" id="ARBA00009018"/>
    </source>
</evidence>
<dbReference type="Proteomes" id="UP001596091">
    <property type="component" value="Unassembled WGS sequence"/>
</dbReference>
<keyword evidence="5 7" id="KW-0808">Transferase</keyword>
<comment type="function">
    <text evidence="5">Catalyzes the phosphorylation of the 3'-hydroxyl group of dephosphocoenzyme A to form coenzyme A.</text>
</comment>
<evidence type="ECO:0000256" key="2">
    <source>
        <dbReference type="ARBA" id="ARBA00022741"/>
    </source>
</evidence>
<evidence type="ECO:0000313" key="8">
    <source>
        <dbReference type="Proteomes" id="UP001596091"/>
    </source>
</evidence>
<evidence type="ECO:0000313" key="7">
    <source>
        <dbReference type="EMBL" id="MFC5862463.1"/>
    </source>
</evidence>
<evidence type="ECO:0000256" key="4">
    <source>
        <dbReference type="ARBA" id="ARBA00022993"/>
    </source>
</evidence>
<keyword evidence="5" id="KW-0963">Cytoplasm</keyword>
<keyword evidence="4 5" id="KW-0173">Coenzyme A biosynthesis</keyword>
<sequence>MVRVGLTGGLGSGKSTVSSYLKELGAEVIQADEVGRELMEPGHAVFDEIVEVFGPEVVGPDGHLDRARLAELAFRGGRLHELNAIVHPAVIAAQGDWMRQVYLRDPKAVAVVESALIFEVERDARLRGESEGILTYWRRRFDRVIVVAAPDEVKIARYVARLSPGAWDEKIAADARSRLAQQLSDAVKKSRADYVIENSGDFEDLKRQVDAVWMQLRELGNNLRNTEFIQ</sequence>
<dbReference type="InterPro" id="IPR027417">
    <property type="entry name" value="P-loop_NTPase"/>
</dbReference>
<dbReference type="Pfam" id="PF01121">
    <property type="entry name" value="CoaE"/>
    <property type="match status" value="1"/>
</dbReference>
<keyword evidence="8" id="KW-1185">Reference proteome</keyword>
<comment type="subcellular location">
    <subcellularLocation>
        <location evidence="5">Cytoplasm</location>
    </subcellularLocation>
</comment>
<protein>
    <recommendedName>
        <fullName evidence="5 6">Dephospho-CoA kinase</fullName>
        <ecNumber evidence="5 6">2.7.1.24</ecNumber>
    </recommendedName>
    <alternativeName>
        <fullName evidence="5">Dephosphocoenzyme A kinase</fullName>
    </alternativeName>
</protein>
<gene>
    <name evidence="5 7" type="primary">coaE</name>
    <name evidence="7" type="ORF">ACFPT7_09200</name>
</gene>